<dbReference type="GO" id="GO:0008483">
    <property type="term" value="F:transaminase activity"/>
    <property type="evidence" value="ECO:0007669"/>
    <property type="project" value="UniProtKB-KW"/>
</dbReference>
<proteinExistence type="inferred from homology"/>
<dbReference type="SMART" id="SM00345">
    <property type="entry name" value="HTH_GNTR"/>
    <property type="match status" value="1"/>
</dbReference>
<dbReference type="InterPro" id="IPR015424">
    <property type="entry name" value="PyrdxlP-dep_Trfase"/>
</dbReference>
<comment type="caution">
    <text evidence="7">The sequence shown here is derived from an EMBL/GenBank/DDBJ whole genome shotgun (WGS) entry which is preliminary data.</text>
</comment>
<keyword evidence="3" id="KW-0805">Transcription regulation</keyword>
<evidence type="ECO:0000313" key="7">
    <source>
        <dbReference type="EMBL" id="MDR7379596.1"/>
    </source>
</evidence>
<dbReference type="Gene3D" id="1.10.10.10">
    <property type="entry name" value="Winged helix-like DNA-binding domain superfamily/Winged helix DNA-binding domain"/>
    <property type="match status" value="1"/>
</dbReference>
<dbReference type="PANTHER" id="PTHR46577:SF1">
    <property type="entry name" value="HTH-TYPE TRANSCRIPTIONAL REGULATORY PROTEIN GABR"/>
    <property type="match status" value="1"/>
</dbReference>
<dbReference type="Gene3D" id="3.40.640.10">
    <property type="entry name" value="Type I PLP-dependent aspartate aminotransferase-like (Major domain)"/>
    <property type="match status" value="1"/>
</dbReference>
<dbReference type="InterPro" id="IPR015421">
    <property type="entry name" value="PyrdxlP-dep_Trfase_major"/>
</dbReference>
<feature type="domain" description="HTH gntR-type" evidence="6">
    <location>
        <begin position="29"/>
        <end position="97"/>
    </location>
</feature>
<dbReference type="PROSITE" id="PS50949">
    <property type="entry name" value="HTH_GNTR"/>
    <property type="match status" value="1"/>
</dbReference>
<dbReference type="EMBL" id="JAVDXT010000005">
    <property type="protein sequence ID" value="MDR7379596.1"/>
    <property type="molecule type" value="Genomic_DNA"/>
</dbReference>
<comment type="similarity">
    <text evidence="1">In the C-terminal section; belongs to the class-I pyridoxal-phosphate-dependent aminotransferase family.</text>
</comment>
<dbReference type="PANTHER" id="PTHR46577">
    <property type="entry name" value="HTH-TYPE TRANSCRIPTIONAL REGULATORY PROTEIN GABR"/>
    <property type="match status" value="1"/>
</dbReference>
<evidence type="ECO:0000256" key="4">
    <source>
        <dbReference type="ARBA" id="ARBA00023125"/>
    </source>
</evidence>
<dbReference type="CDD" id="cd07377">
    <property type="entry name" value="WHTH_GntR"/>
    <property type="match status" value="1"/>
</dbReference>
<sequence>MEPIRRNSVPKASTLPDFVLRQFDQHSPQNDHRQLYSILQGGIRQSVLAAGTKLPPTRVLAQALGIARNTVVHVYEQLALEGYVQAGVGRGTYVAAIGPRLVDRSAAQPPSAGARTALLSRRGSQLVRDSKAAPLQWGAFTPGVPEVRMFPSQVWSRLQARMLRQHTPDQLTYATGPGDAGLRQAVSEYLQGTRGVVCSPEQVVITSGTQQSLHLVAQLLSDVGDTAWLEDPGYWGARSVFRAHGLQLEPVAVDAEGMAPTPEQLRQPPRLMFVSPSHQYPVGALMGHGRRQQLLDYAAVHSVWVVEDDYDSEFRYGTRPLPALQGLDAHGRVVYLGTFSKTLFPALRIAYLVLPPDLVDGFARALNELFREGQTLQQAVLARFLAEGHYASHIRRMRGVYSTRHDALIQAIQQEFGSQLPVIGGDAGLHLVLGLPPQVDDAAVAQAALRAGVTTRPLSLYYLRQPAPTKGLLLGYGAVREEEIGPSFAKLAQVVRGFL</sequence>
<name>A0ABU2CE58_9BURK</name>
<dbReference type="RefSeq" id="WP_310376355.1">
    <property type="nucleotide sequence ID" value="NZ_JAVDXT010000005.1"/>
</dbReference>
<keyword evidence="5" id="KW-0804">Transcription</keyword>
<evidence type="ECO:0000259" key="6">
    <source>
        <dbReference type="PROSITE" id="PS50949"/>
    </source>
</evidence>
<dbReference type="CDD" id="cd00609">
    <property type="entry name" value="AAT_like"/>
    <property type="match status" value="1"/>
</dbReference>
<keyword evidence="8" id="KW-1185">Reference proteome</keyword>
<accession>A0ABU2CE58</accession>
<dbReference type="InterPro" id="IPR036388">
    <property type="entry name" value="WH-like_DNA-bd_sf"/>
</dbReference>
<reference evidence="7 8" key="1">
    <citation type="submission" date="2023-07" db="EMBL/GenBank/DDBJ databases">
        <title>Sorghum-associated microbial communities from plants grown in Nebraska, USA.</title>
        <authorList>
            <person name="Schachtman D."/>
        </authorList>
    </citation>
    <scope>NUCLEOTIDE SEQUENCE [LARGE SCALE GENOMIC DNA]</scope>
    <source>
        <strain evidence="7 8">BE313</strain>
    </source>
</reference>
<evidence type="ECO:0000313" key="8">
    <source>
        <dbReference type="Proteomes" id="UP001180487"/>
    </source>
</evidence>
<dbReference type="SUPFAM" id="SSF53383">
    <property type="entry name" value="PLP-dependent transferases"/>
    <property type="match status" value="1"/>
</dbReference>
<evidence type="ECO:0000256" key="2">
    <source>
        <dbReference type="ARBA" id="ARBA00022898"/>
    </source>
</evidence>
<organism evidence="7 8">
    <name type="scientific">Rhodoferax ferrireducens</name>
    <dbReference type="NCBI Taxonomy" id="192843"/>
    <lineage>
        <taxon>Bacteria</taxon>
        <taxon>Pseudomonadati</taxon>
        <taxon>Pseudomonadota</taxon>
        <taxon>Betaproteobacteria</taxon>
        <taxon>Burkholderiales</taxon>
        <taxon>Comamonadaceae</taxon>
        <taxon>Rhodoferax</taxon>
    </lineage>
</organism>
<dbReference type="Pfam" id="PF00155">
    <property type="entry name" value="Aminotran_1_2"/>
    <property type="match status" value="1"/>
</dbReference>
<evidence type="ECO:0000256" key="5">
    <source>
        <dbReference type="ARBA" id="ARBA00023163"/>
    </source>
</evidence>
<dbReference type="Proteomes" id="UP001180487">
    <property type="component" value="Unassembled WGS sequence"/>
</dbReference>
<dbReference type="InterPro" id="IPR051446">
    <property type="entry name" value="HTH_trans_reg/aminotransferase"/>
</dbReference>
<keyword evidence="7" id="KW-0808">Transferase</keyword>
<dbReference type="SUPFAM" id="SSF46785">
    <property type="entry name" value="Winged helix' DNA-binding domain"/>
    <property type="match status" value="1"/>
</dbReference>
<evidence type="ECO:0000256" key="3">
    <source>
        <dbReference type="ARBA" id="ARBA00023015"/>
    </source>
</evidence>
<dbReference type="InterPro" id="IPR004839">
    <property type="entry name" value="Aminotransferase_I/II_large"/>
</dbReference>
<gene>
    <name evidence="7" type="ORF">J2X19_004292</name>
</gene>
<dbReference type="InterPro" id="IPR036390">
    <property type="entry name" value="WH_DNA-bd_sf"/>
</dbReference>
<keyword evidence="7" id="KW-0032">Aminotransferase</keyword>
<keyword evidence="2" id="KW-0663">Pyridoxal phosphate</keyword>
<dbReference type="Pfam" id="PF00392">
    <property type="entry name" value="GntR"/>
    <property type="match status" value="1"/>
</dbReference>
<keyword evidence="4" id="KW-0238">DNA-binding</keyword>
<dbReference type="InterPro" id="IPR000524">
    <property type="entry name" value="Tscrpt_reg_HTH_GntR"/>
</dbReference>
<evidence type="ECO:0000256" key="1">
    <source>
        <dbReference type="ARBA" id="ARBA00005384"/>
    </source>
</evidence>
<protein>
    <submittedName>
        <fullName evidence="7">GntR family transcriptional regulator/MocR family aminotransferase</fullName>
    </submittedName>
</protein>